<gene>
    <name evidence="3" type="ORF">SK128_020988</name>
</gene>
<dbReference type="Proteomes" id="UP001381693">
    <property type="component" value="Unassembled WGS sequence"/>
</dbReference>
<dbReference type="CDD" id="cd12256">
    <property type="entry name" value="RRM2_LKAP"/>
    <property type="match status" value="1"/>
</dbReference>
<dbReference type="InterPro" id="IPR012677">
    <property type="entry name" value="Nucleotide-bd_a/b_plait_sf"/>
</dbReference>
<accession>A0AAN9ABW5</accession>
<feature type="region of interest" description="Disordered" evidence="1">
    <location>
        <begin position="33"/>
        <end position="52"/>
    </location>
</feature>
<dbReference type="GO" id="GO:0003676">
    <property type="term" value="F:nucleic acid binding"/>
    <property type="evidence" value="ECO:0007669"/>
    <property type="project" value="InterPro"/>
</dbReference>
<organism evidence="3 4">
    <name type="scientific">Halocaridina rubra</name>
    <name type="common">Hawaiian red shrimp</name>
    <dbReference type="NCBI Taxonomy" id="373956"/>
    <lineage>
        <taxon>Eukaryota</taxon>
        <taxon>Metazoa</taxon>
        <taxon>Ecdysozoa</taxon>
        <taxon>Arthropoda</taxon>
        <taxon>Crustacea</taxon>
        <taxon>Multicrustacea</taxon>
        <taxon>Malacostraca</taxon>
        <taxon>Eumalacostraca</taxon>
        <taxon>Eucarida</taxon>
        <taxon>Decapoda</taxon>
        <taxon>Pleocyemata</taxon>
        <taxon>Caridea</taxon>
        <taxon>Atyoidea</taxon>
        <taxon>Atyidae</taxon>
        <taxon>Halocaridina</taxon>
    </lineage>
</organism>
<dbReference type="InterPro" id="IPR034191">
    <property type="entry name" value="MARF1_RRM2"/>
</dbReference>
<feature type="domain" description="HTH OST-type" evidence="2">
    <location>
        <begin position="573"/>
        <end position="647"/>
    </location>
</feature>
<feature type="region of interest" description="Disordered" evidence="1">
    <location>
        <begin position="435"/>
        <end position="457"/>
    </location>
</feature>
<evidence type="ECO:0000259" key="2">
    <source>
        <dbReference type="PROSITE" id="PS51644"/>
    </source>
</evidence>
<feature type="compositionally biased region" description="Basic and acidic residues" evidence="1">
    <location>
        <begin position="33"/>
        <end position="45"/>
    </location>
</feature>
<dbReference type="Gene3D" id="3.30.420.610">
    <property type="entry name" value="LOTUS domain-like"/>
    <property type="match status" value="4"/>
</dbReference>
<evidence type="ECO:0000313" key="3">
    <source>
        <dbReference type="EMBL" id="KAK7082553.1"/>
    </source>
</evidence>
<reference evidence="3 4" key="1">
    <citation type="submission" date="2023-11" db="EMBL/GenBank/DDBJ databases">
        <title>Halocaridina rubra genome assembly.</title>
        <authorList>
            <person name="Smith C."/>
        </authorList>
    </citation>
    <scope>NUCLEOTIDE SEQUENCE [LARGE SCALE GENOMIC DNA]</scope>
    <source>
        <strain evidence="3">EP-1</strain>
        <tissue evidence="3">Whole</tissue>
    </source>
</reference>
<dbReference type="EMBL" id="JAXCGZ010003972">
    <property type="protein sequence ID" value="KAK7082553.1"/>
    <property type="molecule type" value="Genomic_DNA"/>
</dbReference>
<feature type="domain" description="HTH OST-type" evidence="2">
    <location>
        <begin position="733"/>
        <end position="808"/>
    </location>
</feature>
<dbReference type="Pfam" id="PF19687">
    <property type="entry name" value="MARF1_LOTUS"/>
    <property type="match status" value="1"/>
</dbReference>
<name>A0AAN9ABW5_HALRR</name>
<evidence type="ECO:0000313" key="4">
    <source>
        <dbReference type="Proteomes" id="UP001381693"/>
    </source>
</evidence>
<feature type="region of interest" description="Disordered" evidence="1">
    <location>
        <begin position="61"/>
        <end position="87"/>
    </location>
</feature>
<protein>
    <recommendedName>
        <fullName evidence="2">HTH OST-type domain-containing protein</fullName>
    </recommendedName>
</protein>
<dbReference type="PROSITE" id="PS51644">
    <property type="entry name" value="HTH_OST"/>
    <property type="match status" value="5"/>
</dbReference>
<feature type="domain" description="HTH OST-type" evidence="2">
    <location>
        <begin position="649"/>
        <end position="724"/>
    </location>
</feature>
<dbReference type="InterPro" id="IPR035979">
    <property type="entry name" value="RBD_domain_sf"/>
</dbReference>
<feature type="domain" description="HTH OST-type" evidence="2">
    <location>
        <begin position="952"/>
        <end position="1025"/>
    </location>
</feature>
<feature type="compositionally biased region" description="Polar residues" evidence="1">
    <location>
        <begin position="71"/>
        <end position="87"/>
    </location>
</feature>
<dbReference type="Pfam" id="PF12872">
    <property type="entry name" value="OST-HTH"/>
    <property type="match status" value="5"/>
</dbReference>
<dbReference type="InterPro" id="IPR025605">
    <property type="entry name" value="OST-HTH/LOTUS_dom"/>
</dbReference>
<dbReference type="CDD" id="cd08824">
    <property type="entry name" value="LOTUS"/>
    <property type="match status" value="2"/>
</dbReference>
<proteinExistence type="predicted"/>
<feature type="region of interest" description="Disordered" evidence="1">
    <location>
        <begin position="1052"/>
        <end position="1075"/>
    </location>
</feature>
<comment type="caution">
    <text evidence="3">The sequence shown here is derived from an EMBL/GenBank/DDBJ whole genome shotgun (WGS) entry which is preliminary data.</text>
</comment>
<dbReference type="InterPro" id="IPR041966">
    <property type="entry name" value="LOTUS-like"/>
</dbReference>
<dbReference type="Gene3D" id="3.30.70.330">
    <property type="match status" value="1"/>
</dbReference>
<evidence type="ECO:0000256" key="1">
    <source>
        <dbReference type="SAM" id="MobiDB-lite"/>
    </source>
</evidence>
<dbReference type="InterPro" id="IPR045602">
    <property type="entry name" value="MARF1_LOTUS"/>
</dbReference>
<feature type="domain" description="HTH OST-type" evidence="2">
    <location>
        <begin position="811"/>
        <end position="886"/>
    </location>
</feature>
<sequence length="1285" mass="143073">MFEECSPGTWAKKRLDGEDVYGNEIYCTFEKNLDKESSPKSDSTSKAHSYHPWRDRAHDQFDSWKTGGAKPNSNSRINMGDTGTTGLSWRMRDSVSDNMQNPYSSFNSYNRGSSAPLPADNSLNSCNGQRNWRNVANNLKGQTQFSSGYASGNFSAFSRLDYTSRNGDGFLDNSSVQPLYLDKTPEQFRKGRSQRVHLRMSSPPNFSLNTRTPESFNLDGMFRPRSPSPLLWNNVSPVKPSWSPSLAMDVQGQILYGLKDLGLSENTLDDASLSSVPQIPVELQITNLDQNIDARDMKRILFTIFRDHVMVLHVSVFVQSDGNLAATLRVPSQQDAQYAISQLHRKKIGAKRIIISYVSHNQSSPELKRSKVISLLQEVPGKKLPLFKFRELYERRFHETIGVSEMYNMRDIVTVSDNSTGRMVSLLPEFRNANSPLLTDDGQDESGNTTSRFCKTHSSDPDDSVGWAERDHSISLPNVNLNLRTLAASIHSLLQSHSGIIPLASLLDCYQAEIGPLEEFEGGVPLEHLVSCLPGVCIVTASSGFKFIHWLENKLTDEAEDLARCVSPPLVGQLALFSRELVDLLKTFPHCRLAFSRFIPAYHHHFGRQCRVADYGFTKLADLFDALPHIVQVLGEGNKRILTLAHKAQIKRFSSDLLRVLKGQPTKSITLEAFPSSYEKALSKPWNVVDYGVCEFDDLLNEVSETTVLVNRVSNETTIAIPKREQTAEEIERTRQFAAEVVELLRHSPQSKMQFNRFIPAYHHHFGRQCRVADYGFGKLIELFEAIPDTVLVYDDEEDGEKQLQLVERERLKVLGDQIAAVVKGAPRQVIKISALAQVFTKYYGYSLRPSHYGSNTLEELLGKLRNHVKFVETGDESLVTLVDRGYVHEVLIQARKLLWDEPTCSMDLQQFIQAYTKRFNCTPNTDVIKRDLEDVIQIEGEDDDVKIHLVPLQVFARDLLTLLHEAGGRMLMMNFDTAYLDRFGVACRPATYGFPNVVALVQTLGDLVSIRGRGTKRILILNRDSCSSPPVPSVPASSSILYLNSSENTNGGSDVKIPPLSSQLPQPRKVTPPPPPQCDYQHYIHDAGSGSHLIMGMNPPPYQPSSPVVYPASPAPAGGSMMWGQMWSPQYPVMPPLSPAHYMVPTIPLSWSSVTASPVGHLGTSTTTTAPPAGTFAQPISLHTLDELAKQDTKEVAFAAPPNASELPAPELFTQISSNDIPSNGDIKDHDSQVVNNPLCGEEEEEDVWSSCNSEPDKILAVSTSSVPSKLHAKRRLAAQFASK</sequence>
<dbReference type="SUPFAM" id="SSF54928">
    <property type="entry name" value="RNA-binding domain, RBD"/>
    <property type="match status" value="1"/>
</dbReference>
<keyword evidence="4" id="KW-1185">Reference proteome</keyword>